<dbReference type="PANTHER" id="PTHR33930">
    <property type="entry name" value="ALKYL HYDROPEROXIDE REDUCTASE AHPD"/>
    <property type="match status" value="1"/>
</dbReference>
<dbReference type="Proteomes" id="UP000192486">
    <property type="component" value="Chromosome"/>
</dbReference>
<protein>
    <submittedName>
        <fullName evidence="2">Alkylhydroperoxidase</fullName>
    </submittedName>
</protein>
<feature type="domain" description="Carboxymuconolactone decarboxylase-like" evidence="1">
    <location>
        <begin position="26"/>
        <end position="106"/>
    </location>
</feature>
<sequence>MEDYTFTDAVLADYKTGMGAMSEQLPKLMKSFHAFTEISFEEGEISQKYKQLIALAVSVYAHSEYCIIFHTKACIDAGCTVPEVLEAVGVAAALGGGSALSQAVTLVMQTIDELQENPKPLQ</sequence>
<organism evidence="2 3">
    <name type="scientific">Sporosarcina ureae</name>
    <dbReference type="NCBI Taxonomy" id="1571"/>
    <lineage>
        <taxon>Bacteria</taxon>
        <taxon>Bacillati</taxon>
        <taxon>Bacillota</taxon>
        <taxon>Bacilli</taxon>
        <taxon>Bacillales</taxon>
        <taxon>Caryophanaceae</taxon>
        <taxon>Sporosarcina</taxon>
    </lineage>
</organism>
<keyword evidence="3" id="KW-1185">Reference proteome</keyword>
<accession>A0ABM6JU56</accession>
<dbReference type="RefSeq" id="WP_029054944.1">
    <property type="nucleotide sequence ID" value="NZ_CP015108.1"/>
</dbReference>
<reference evidence="2 3" key="1">
    <citation type="submission" date="2016-04" db="EMBL/GenBank/DDBJ databases">
        <title>Comparative Genomics and Epigenetics of Sporosarcina ureae.</title>
        <authorList>
            <person name="Oliver A.S."/>
            <person name="Cooper K.K."/>
        </authorList>
    </citation>
    <scope>NUCLEOTIDE SEQUENCE [LARGE SCALE GENOMIC DNA]</scope>
    <source>
        <strain evidence="2 3">S204</strain>
    </source>
</reference>
<dbReference type="EMBL" id="CP015108">
    <property type="protein sequence ID" value="ARF13816.1"/>
    <property type="molecule type" value="Genomic_DNA"/>
</dbReference>
<evidence type="ECO:0000259" key="1">
    <source>
        <dbReference type="Pfam" id="PF02627"/>
    </source>
</evidence>
<dbReference type="NCBIfam" id="TIGR00778">
    <property type="entry name" value="ahpD_dom"/>
    <property type="match status" value="1"/>
</dbReference>
<dbReference type="InterPro" id="IPR003779">
    <property type="entry name" value="CMD-like"/>
</dbReference>
<gene>
    <name evidence="2" type="ORF">SporoS204_06455</name>
</gene>
<dbReference type="SUPFAM" id="SSF69118">
    <property type="entry name" value="AhpD-like"/>
    <property type="match status" value="1"/>
</dbReference>
<proteinExistence type="predicted"/>
<dbReference type="InterPro" id="IPR029032">
    <property type="entry name" value="AhpD-like"/>
</dbReference>
<evidence type="ECO:0000313" key="2">
    <source>
        <dbReference type="EMBL" id="ARF13816.1"/>
    </source>
</evidence>
<dbReference type="Gene3D" id="1.20.1290.10">
    <property type="entry name" value="AhpD-like"/>
    <property type="match status" value="1"/>
</dbReference>
<dbReference type="InterPro" id="IPR004675">
    <property type="entry name" value="AhpD_core"/>
</dbReference>
<evidence type="ECO:0000313" key="3">
    <source>
        <dbReference type="Proteomes" id="UP000192486"/>
    </source>
</evidence>
<dbReference type="PANTHER" id="PTHR33930:SF2">
    <property type="entry name" value="BLR3452 PROTEIN"/>
    <property type="match status" value="1"/>
</dbReference>
<dbReference type="Pfam" id="PF02627">
    <property type="entry name" value="CMD"/>
    <property type="match status" value="1"/>
</dbReference>
<name>A0ABM6JU56_SPOUR</name>